<keyword evidence="4 7" id="KW-0808">Transferase</keyword>
<comment type="catalytic activity">
    <reaction evidence="1 7">
        <text>guanosine(46) in tRNA + S-adenosyl-L-methionine = N(7)-methylguanosine(46) in tRNA + S-adenosyl-L-homocysteine</text>
        <dbReference type="Rhea" id="RHEA:42708"/>
        <dbReference type="Rhea" id="RHEA-COMP:10188"/>
        <dbReference type="Rhea" id="RHEA-COMP:10189"/>
        <dbReference type="ChEBI" id="CHEBI:57856"/>
        <dbReference type="ChEBI" id="CHEBI:59789"/>
        <dbReference type="ChEBI" id="CHEBI:74269"/>
        <dbReference type="ChEBI" id="CHEBI:74480"/>
        <dbReference type="EC" id="2.1.1.33"/>
    </reaction>
</comment>
<dbReference type="AlphaFoldDB" id="A0A5B8XCQ2"/>
<comment type="pathway">
    <text evidence="7">tRNA modification; N(7)-methylguanine-tRNA biosynthesis.</text>
</comment>
<dbReference type="Proteomes" id="UP000321934">
    <property type="component" value="Chromosome"/>
</dbReference>
<feature type="binding site" evidence="7">
    <location>
        <position position="169"/>
    </location>
    <ligand>
        <name>substrate</name>
    </ligand>
</feature>
<dbReference type="InterPro" id="IPR055361">
    <property type="entry name" value="tRNA_methyltr_TrmB_bact"/>
</dbReference>
<evidence type="ECO:0000256" key="4">
    <source>
        <dbReference type="ARBA" id="ARBA00022679"/>
    </source>
</evidence>
<dbReference type="UniPathway" id="UPA00989"/>
<protein>
    <recommendedName>
        <fullName evidence="7">tRNA (guanine-N(7)-)-methyltransferase</fullName>
        <ecNumber evidence="7">2.1.1.33</ecNumber>
    </recommendedName>
    <alternativeName>
        <fullName evidence="7">tRNA (guanine(46)-N(7))-methyltransferase</fullName>
    </alternativeName>
    <alternativeName>
        <fullName evidence="7">tRNA(m7G46)-methyltransferase</fullName>
    </alternativeName>
</protein>
<dbReference type="PANTHER" id="PTHR23417:SF14">
    <property type="entry name" value="PENTACOTRIPEPTIDE-REPEAT REGION OF PRORP DOMAIN-CONTAINING PROTEIN"/>
    <property type="match status" value="1"/>
</dbReference>
<evidence type="ECO:0000256" key="3">
    <source>
        <dbReference type="ARBA" id="ARBA00022603"/>
    </source>
</evidence>
<feature type="binding site" evidence="7">
    <location>
        <position position="56"/>
    </location>
    <ligand>
        <name>S-adenosyl-L-methionine</name>
        <dbReference type="ChEBI" id="CHEBI:59789"/>
    </ligand>
</feature>
<dbReference type="InterPro" id="IPR003358">
    <property type="entry name" value="tRNA_(Gua-N-7)_MeTrfase_Trmb"/>
</dbReference>
<keyword evidence="9" id="KW-1185">Reference proteome</keyword>
<dbReference type="Gene3D" id="3.40.50.150">
    <property type="entry name" value="Vaccinia Virus protein VP39"/>
    <property type="match status" value="1"/>
</dbReference>
<dbReference type="EMBL" id="CP029077">
    <property type="protein sequence ID" value="QED23138.1"/>
    <property type="molecule type" value="Genomic_DNA"/>
</dbReference>
<dbReference type="OrthoDB" id="9802090at2"/>
<dbReference type="HAMAP" id="MF_01057">
    <property type="entry name" value="tRNA_methyltr_TrmB"/>
    <property type="match status" value="1"/>
</dbReference>
<evidence type="ECO:0000256" key="1">
    <source>
        <dbReference type="ARBA" id="ARBA00000142"/>
    </source>
</evidence>
<evidence type="ECO:0000256" key="6">
    <source>
        <dbReference type="ARBA" id="ARBA00022694"/>
    </source>
</evidence>
<reference evidence="8 9" key="1">
    <citation type="journal article" date="2019" name="ISME J.">
        <title>Deianiraea, an extracellular bacterium associated with the ciliate Paramecium, suggests an alternative scenario for the evolution of Rickettsiales.</title>
        <authorList>
            <person name="Castelli M."/>
            <person name="Sabaneyeva E."/>
            <person name="Lanzoni O."/>
            <person name="Lebedeva N."/>
            <person name="Floriano A.M."/>
            <person name="Gaiarsa S."/>
            <person name="Benken K."/>
            <person name="Modeo L."/>
            <person name="Bandi C."/>
            <person name="Potekhin A."/>
            <person name="Sassera D."/>
            <person name="Petroni G."/>
        </authorList>
    </citation>
    <scope>NUCLEOTIDE SEQUENCE [LARGE SCALE GENOMIC DNA]</scope>
    <source>
        <strain evidence="8">CyL4-1</strain>
    </source>
</reference>
<evidence type="ECO:0000256" key="2">
    <source>
        <dbReference type="ARBA" id="ARBA00003015"/>
    </source>
</evidence>
<dbReference type="InterPro" id="IPR029063">
    <property type="entry name" value="SAM-dependent_MTases_sf"/>
</dbReference>
<keyword evidence="3 7" id="KW-0489">Methyltransferase</keyword>
<gene>
    <name evidence="7" type="primary">trmB</name>
    <name evidence="8" type="ORF">Deia_00332</name>
</gene>
<comment type="function">
    <text evidence="2 7">Catalyzes the formation of N(7)-methylguanine at position 46 (m7G46) in tRNA.</text>
</comment>
<dbReference type="GO" id="GO:0008176">
    <property type="term" value="F:tRNA (guanine(46)-N7)-methyltransferase activity"/>
    <property type="evidence" value="ECO:0007669"/>
    <property type="project" value="UniProtKB-UniRule"/>
</dbReference>
<dbReference type="Pfam" id="PF02390">
    <property type="entry name" value="Methyltransf_4"/>
    <property type="match status" value="1"/>
</dbReference>
<feature type="binding site" evidence="7">
    <location>
        <position position="133"/>
    </location>
    <ligand>
        <name>S-adenosyl-L-methionine</name>
        <dbReference type="ChEBI" id="CHEBI:59789"/>
    </ligand>
</feature>
<evidence type="ECO:0000256" key="7">
    <source>
        <dbReference type="HAMAP-Rule" id="MF_01057"/>
    </source>
</evidence>
<evidence type="ECO:0000313" key="8">
    <source>
        <dbReference type="EMBL" id="QED23138.1"/>
    </source>
</evidence>
<keyword evidence="5 7" id="KW-0949">S-adenosyl-L-methionine</keyword>
<name>A0A5B8XCQ2_9RICK</name>
<keyword evidence="6 7" id="KW-0819">tRNA processing</keyword>
<dbReference type="SUPFAM" id="SSF53335">
    <property type="entry name" value="S-adenosyl-L-methionine-dependent methyltransferases"/>
    <property type="match status" value="1"/>
</dbReference>
<dbReference type="PANTHER" id="PTHR23417">
    <property type="entry name" value="3-DEOXY-D-MANNO-OCTULOSONIC-ACID TRANSFERASE/TRNA GUANINE-N 7 - -METHYLTRANSFERASE"/>
    <property type="match status" value="1"/>
</dbReference>
<sequence>MDKTKIYRYIKSFASSRYKKSSNDEEIWQDFTLNYKANEKNIADTLAPCDKKFIIEIGCGCGDFAKIFLENNDNCLYLAMDVYRGGIINSIKKVKNIDIKSNIVKFHNEDGRIFIDNLDEKIKADSIFILFPDPWPKRKHNERRIINRDYVLHLLSRIKEHGKIVIATDDFEYQEHIFATLSSLSDSIEFCALKEDEILAKFPYYKRTKYHDKAVKAGRSSIFFIANLKL</sequence>
<feature type="binding site" evidence="7">
    <location>
        <position position="110"/>
    </location>
    <ligand>
        <name>S-adenosyl-L-methionine</name>
        <dbReference type="ChEBI" id="CHEBI:59789"/>
    </ligand>
</feature>
<organism evidence="8 9">
    <name type="scientific">Candidatus Deianiraea vastatrix</name>
    <dbReference type="NCBI Taxonomy" id="2163644"/>
    <lineage>
        <taxon>Bacteria</taxon>
        <taxon>Pseudomonadati</taxon>
        <taxon>Pseudomonadota</taxon>
        <taxon>Alphaproteobacteria</taxon>
        <taxon>Rickettsiales</taxon>
        <taxon>Candidatus Deianiraeaceae</taxon>
        <taxon>Candidatus Deianiraea</taxon>
    </lineage>
</organism>
<dbReference type="RefSeq" id="WP_161982790.1">
    <property type="nucleotide sequence ID" value="NZ_CP029077.1"/>
</dbReference>
<dbReference type="GO" id="GO:0043527">
    <property type="term" value="C:tRNA methyltransferase complex"/>
    <property type="evidence" value="ECO:0007669"/>
    <property type="project" value="TreeGrafter"/>
</dbReference>
<feature type="binding site" evidence="7">
    <location>
        <position position="81"/>
    </location>
    <ligand>
        <name>S-adenosyl-L-methionine</name>
        <dbReference type="ChEBI" id="CHEBI:59789"/>
    </ligand>
</feature>
<proteinExistence type="inferred from homology"/>
<evidence type="ECO:0000313" key="9">
    <source>
        <dbReference type="Proteomes" id="UP000321934"/>
    </source>
</evidence>
<evidence type="ECO:0000256" key="5">
    <source>
        <dbReference type="ARBA" id="ARBA00022691"/>
    </source>
</evidence>
<feature type="binding site" evidence="7">
    <location>
        <position position="137"/>
    </location>
    <ligand>
        <name>substrate</name>
    </ligand>
</feature>
<dbReference type="EC" id="2.1.1.33" evidence="7"/>
<dbReference type="PROSITE" id="PS51625">
    <property type="entry name" value="SAM_MT_TRMB"/>
    <property type="match status" value="1"/>
</dbReference>
<accession>A0A5B8XCQ2</accession>
<comment type="similarity">
    <text evidence="7">Belongs to the class I-like SAM-binding methyltransferase superfamily. TrmB family.</text>
</comment>
<comment type="caution">
    <text evidence="7">Lacks conserved residue(s) required for the propagation of feature annotation.</text>
</comment>